<dbReference type="InterPro" id="IPR012340">
    <property type="entry name" value="NA-bd_OB-fold"/>
</dbReference>
<keyword evidence="2" id="KW-1185">Reference proteome</keyword>
<dbReference type="OMA" id="CYRTMPY"/>
<accession>A0A2H3JJ24</accession>
<dbReference type="Gene3D" id="2.40.50.140">
    <property type="entry name" value="Nucleic acid-binding proteins"/>
    <property type="match status" value="1"/>
</dbReference>
<dbReference type="AlphaFoldDB" id="A0A2H3JJ24"/>
<dbReference type="OrthoDB" id="2570580at2759"/>
<gene>
    <name evidence="1" type="ORF">WOLCODRAFT_156707</name>
</gene>
<reference evidence="1 2" key="1">
    <citation type="journal article" date="2012" name="Science">
        <title>The Paleozoic origin of enzymatic lignin decomposition reconstructed from 31 fungal genomes.</title>
        <authorList>
            <person name="Floudas D."/>
            <person name="Binder M."/>
            <person name="Riley R."/>
            <person name="Barry K."/>
            <person name="Blanchette R.A."/>
            <person name="Henrissat B."/>
            <person name="Martinez A.T."/>
            <person name="Otillar R."/>
            <person name="Spatafora J.W."/>
            <person name="Yadav J.S."/>
            <person name="Aerts A."/>
            <person name="Benoit I."/>
            <person name="Boyd A."/>
            <person name="Carlson A."/>
            <person name="Copeland A."/>
            <person name="Coutinho P.M."/>
            <person name="de Vries R.P."/>
            <person name="Ferreira P."/>
            <person name="Findley K."/>
            <person name="Foster B."/>
            <person name="Gaskell J."/>
            <person name="Glotzer D."/>
            <person name="Gorecki P."/>
            <person name="Heitman J."/>
            <person name="Hesse C."/>
            <person name="Hori C."/>
            <person name="Igarashi K."/>
            <person name="Jurgens J.A."/>
            <person name="Kallen N."/>
            <person name="Kersten P."/>
            <person name="Kohler A."/>
            <person name="Kuees U."/>
            <person name="Kumar T.K.A."/>
            <person name="Kuo A."/>
            <person name="LaButti K."/>
            <person name="Larrondo L.F."/>
            <person name="Lindquist E."/>
            <person name="Ling A."/>
            <person name="Lombard V."/>
            <person name="Lucas S."/>
            <person name="Lundell T."/>
            <person name="Martin R."/>
            <person name="McLaughlin D.J."/>
            <person name="Morgenstern I."/>
            <person name="Morin E."/>
            <person name="Murat C."/>
            <person name="Nagy L.G."/>
            <person name="Nolan M."/>
            <person name="Ohm R.A."/>
            <person name="Patyshakuliyeva A."/>
            <person name="Rokas A."/>
            <person name="Ruiz-Duenas F.J."/>
            <person name="Sabat G."/>
            <person name="Salamov A."/>
            <person name="Samejima M."/>
            <person name="Schmutz J."/>
            <person name="Slot J.C."/>
            <person name="St John F."/>
            <person name="Stenlid J."/>
            <person name="Sun H."/>
            <person name="Sun S."/>
            <person name="Syed K."/>
            <person name="Tsang A."/>
            <person name="Wiebenga A."/>
            <person name="Young D."/>
            <person name="Pisabarro A."/>
            <person name="Eastwood D.C."/>
            <person name="Martin F."/>
            <person name="Cullen D."/>
            <person name="Grigoriev I.V."/>
            <person name="Hibbett D.S."/>
        </authorList>
    </citation>
    <scope>NUCLEOTIDE SEQUENCE [LARGE SCALE GENOMIC DNA]</scope>
    <source>
        <strain evidence="1 2">MD-104</strain>
    </source>
</reference>
<dbReference type="Proteomes" id="UP000218811">
    <property type="component" value="Unassembled WGS sequence"/>
</dbReference>
<dbReference type="EMBL" id="KB467865">
    <property type="protein sequence ID" value="PCH35987.1"/>
    <property type="molecule type" value="Genomic_DNA"/>
</dbReference>
<name>A0A2H3JJ24_WOLCO</name>
<evidence type="ECO:0000313" key="2">
    <source>
        <dbReference type="Proteomes" id="UP000218811"/>
    </source>
</evidence>
<proteinExistence type="predicted"/>
<sequence length="342" mass="37259">MARLYRVFSGAPAAHDLGRDPRSYRWQTVSSATIHPCYPPATLEAASRRISLLYQNIIFGDSEEEEYVDAGSTEHDGSPGIPRNFDGNSLITWSPTVDESRFSRFASTTGPTFIRASASISRVRFGETQETQDTGSFNYSEASSIARFPQYHFNLNSVISLSHLIAQSRQQAEQTKAQKGFRKVTTLAAVLEVEGPDTVRIKHGAEAGKEVSLLKFLLGDEGGGVCKLTAWRETAERWGGADPGASAPALKRGDVVLLEDVLATWTVDPGRCDGPTGGFAVAMTASGALRSRAEICYRTMPYTHQDNRLRPDLRLGCSDAAVRKVVAVVRWFEALAGLPARS</sequence>
<organism evidence="1 2">
    <name type="scientific">Wolfiporia cocos (strain MD-104)</name>
    <name type="common">Brown rot fungus</name>
    <dbReference type="NCBI Taxonomy" id="742152"/>
    <lineage>
        <taxon>Eukaryota</taxon>
        <taxon>Fungi</taxon>
        <taxon>Dikarya</taxon>
        <taxon>Basidiomycota</taxon>
        <taxon>Agaricomycotina</taxon>
        <taxon>Agaricomycetes</taxon>
        <taxon>Polyporales</taxon>
        <taxon>Phaeolaceae</taxon>
        <taxon>Wolfiporia</taxon>
    </lineage>
</organism>
<protein>
    <submittedName>
        <fullName evidence="1">Uncharacterized protein</fullName>
    </submittedName>
</protein>
<dbReference type="STRING" id="742152.A0A2H3JJ24"/>
<evidence type="ECO:0000313" key="1">
    <source>
        <dbReference type="EMBL" id="PCH35987.1"/>
    </source>
</evidence>